<dbReference type="SUPFAM" id="SSF53850">
    <property type="entry name" value="Periplasmic binding protein-like II"/>
    <property type="match status" value="1"/>
</dbReference>
<evidence type="ECO:0000256" key="2">
    <source>
        <dbReference type="ARBA" id="ARBA00023015"/>
    </source>
</evidence>
<dbReference type="InterPro" id="IPR036388">
    <property type="entry name" value="WH-like_DNA-bd_sf"/>
</dbReference>
<dbReference type="PANTHER" id="PTHR30579">
    <property type="entry name" value="TRANSCRIPTIONAL REGULATOR"/>
    <property type="match status" value="1"/>
</dbReference>
<evidence type="ECO:0000256" key="1">
    <source>
        <dbReference type="ARBA" id="ARBA00009437"/>
    </source>
</evidence>
<evidence type="ECO:0000259" key="5">
    <source>
        <dbReference type="PROSITE" id="PS50931"/>
    </source>
</evidence>
<keyword evidence="2" id="KW-0805">Transcription regulation</keyword>
<dbReference type="InterPro" id="IPR000847">
    <property type="entry name" value="LysR_HTH_N"/>
</dbReference>
<dbReference type="OrthoDB" id="1631201at2"/>
<dbReference type="GO" id="GO:0003700">
    <property type="term" value="F:DNA-binding transcription factor activity"/>
    <property type="evidence" value="ECO:0007669"/>
    <property type="project" value="InterPro"/>
</dbReference>
<dbReference type="Gene3D" id="3.40.190.10">
    <property type="entry name" value="Periplasmic binding protein-like II"/>
    <property type="match status" value="2"/>
</dbReference>
<dbReference type="Proteomes" id="UP000245086">
    <property type="component" value="Unassembled WGS sequence"/>
</dbReference>
<dbReference type="SUPFAM" id="SSF46785">
    <property type="entry name" value="Winged helix' DNA-binding domain"/>
    <property type="match status" value="1"/>
</dbReference>
<dbReference type="AlphaFoldDB" id="A0A2P2ECD4"/>
<accession>A0A2P2ECD4</accession>
<keyword evidence="4" id="KW-0804">Transcription</keyword>
<dbReference type="PANTHER" id="PTHR30579:SF7">
    <property type="entry name" value="HTH-TYPE TRANSCRIPTIONAL REGULATOR LRHA-RELATED"/>
    <property type="match status" value="1"/>
</dbReference>
<dbReference type="Pfam" id="PF00126">
    <property type="entry name" value="HTH_1"/>
    <property type="match status" value="1"/>
</dbReference>
<reference evidence="6 7" key="1">
    <citation type="journal article" date="2018" name="Genome Announc.">
        <title>Draft Genome Sequence of "Candidatus Phycosocius bacilliformis," an Alphaproteobacterial Ectosymbiont of the Hydrocarbon-Producing Green Alga Botryococcus braunii.</title>
        <authorList>
            <person name="Tanabe Y."/>
            <person name="Yamaguchi H."/>
            <person name="Watanabe M.M."/>
        </authorList>
    </citation>
    <scope>NUCLEOTIDE SEQUENCE [LARGE SCALE GENOMIC DNA]</scope>
    <source>
        <strain evidence="6 7">BOTRYCO-2</strain>
    </source>
</reference>
<organism evidence="6 7">
    <name type="scientific">Candidatus Phycosocius bacilliformis</name>
    <dbReference type="NCBI Taxonomy" id="1445552"/>
    <lineage>
        <taxon>Bacteria</taxon>
        <taxon>Pseudomonadati</taxon>
        <taxon>Pseudomonadota</taxon>
        <taxon>Alphaproteobacteria</taxon>
        <taxon>Caulobacterales</taxon>
        <taxon>Caulobacterales incertae sedis</taxon>
        <taxon>Candidatus Phycosocius</taxon>
    </lineage>
</organism>
<comment type="caution">
    <text evidence="6">The sequence shown here is derived from an EMBL/GenBank/DDBJ whole genome shotgun (WGS) entry which is preliminary data.</text>
</comment>
<keyword evidence="7" id="KW-1185">Reference proteome</keyword>
<evidence type="ECO:0000313" key="6">
    <source>
        <dbReference type="EMBL" id="GBF58715.1"/>
    </source>
</evidence>
<evidence type="ECO:0000256" key="3">
    <source>
        <dbReference type="ARBA" id="ARBA00023125"/>
    </source>
</evidence>
<dbReference type="PROSITE" id="PS50931">
    <property type="entry name" value="HTH_LYSR"/>
    <property type="match status" value="1"/>
</dbReference>
<protein>
    <submittedName>
        <fullName evidence="6">HTH-type transcriptional regulator YofA</fullName>
    </submittedName>
</protein>
<dbReference type="InterPro" id="IPR050176">
    <property type="entry name" value="LTTR"/>
</dbReference>
<gene>
    <name evidence="6" type="primary">yofA</name>
    <name evidence="6" type="ORF">PbB2_02403</name>
</gene>
<dbReference type="FunFam" id="1.10.10.10:FF:000001">
    <property type="entry name" value="LysR family transcriptional regulator"/>
    <property type="match status" value="1"/>
</dbReference>
<proteinExistence type="inferred from homology"/>
<dbReference type="InterPro" id="IPR005119">
    <property type="entry name" value="LysR_subst-bd"/>
</dbReference>
<dbReference type="Gene3D" id="1.10.10.10">
    <property type="entry name" value="Winged helix-like DNA-binding domain superfamily/Winged helix DNA-binding domain"/>
    <property type="match status" value="1"/>
</dbReference>
<dbReference type="EMBL" id="BFBR01000007">
    <property type="protein sequence ID" value="GBF58715.1"/>
    <property type="molecule type" value="Genomic_DNA"/>
</dbReference>
<feature type="domain" description="HTH lysR-type" evidence="5">
    <location>
        <begin position="4"/>
        <end position="61"/>
    </location>
</feature>
<sequence length="303" mass="33126">MYDVDTAFLRTFVTLADTRSFSRTGILVGRSQSAVSGQIKKLEETFDRQLIERDTRNVRLTPDGEKLLGYARDMIAAADAMLTRFRSDDLIGEVRFGSPEDFTTAYLPDILAAFMHAHPQVLLHVSCALTRALIDEFETGLHDLVLIKQSAERVHPGARAIWREELVWVGPASESLPLGFAEARDLFAQRGRPLPLVLSPAACVYRERALAALDRAKAPWTSAFTSPSHAGCVAAVRAGLGYAVMPRGLIQTGVQVLHDWPVLDAADMCLLAPARPSPVVVALAHFIEARMADRKGAVGQVPM</sequence>
<evidence type="ECO:0000256" key="4">
    <source>
        <dbReference type="ARBA" id="ARBA00023163"/>
    </source>
</evidence>
<dbReference type="GO" id="GO:0003677">
    <property type="term" value="F:DNA binding"/>
    <property type="evidence" value="ECO:0007669"/>
    <property type="project" value="UniProtKB-KW"/>
</dbReference>
<name>A0A2P2ECD4_9PROT</name>
<comment type="similarity">
    <text evidence="1">Belongs to the LysR transcriptional regulatory family.</text>
</comment>
<dbReference type="Pfam" id="PF03466">
    <property type="entry name" value="LysR_substrate"/>
    <property type="match status" value="1"/>
</dbReference>
<dbReference type="InterPro" id="IPR036390">
    <property type="entry name" value="WH_DNA-bd_sf"/>
</dbReference>
<keyword evidence="3" id="KW-0238">DNA-binding</keyword>
<evidence type="ECO:0000313" key="7">
    <source>
        <dbReference type="Proteomes" id="UP000245086"/>
    </source>
</evidence>